<keyword evidence="3" id="KW-1185">Reference proteome</keyword>
<organism evidence="2 3">
    <name type="scientific">Nocardia neocaledoniensis</name>
    <dbReference type="NCBI Taxonomy" id="236511"/>
    <lineage>
        <taxon>Bacteria</taxon>
        <taxon>Bacillati</taxon>
        <taxon>Actinomycetota</taxon>
        <taxon>Actinomycetes</taxon>
        <taxon>Mycobacteriales</taxon>
        <taxon>Nocardiaceae</taxon>
        <taxon>Nocardia</taxon>
    </lineage>
</organism>
<dbReference type="AlphaFoldDB" id="A0A317N2S8"/>
<gene>
    <name evidence="2" type="ORF">DFR69_11846</name>
</gene>
<evidence type="ECO:0000313" key="2">
    <source>
        <dbReference type="EMBL" id="PWV67873.1"/>
    </source>
</evidence>
<comment type="caution">
    <text evidence="2">The sequence shown here is derived from an EMBL/GenBank/DDBJ whole genome shotgun (WGS) entry which is preliminary data.</text>
</comment>
<evidence type="ECO:0000259" key="1">
    <source>
        <dbReference type="Pfam" id="PF14024"/>
    </source>
</evidence>
<reference evidence="2 3" key="1">
    <citation type="submission" date="2018-05" db="EMBL/GenBank/DDBJ databases">
        <title>Genomic Encyclopedia of Type Strains, Phase IV (KMG-IV): sequencing the most valuable type-strain genomes for metagenomic binning, comparative biology and taxonomic classification.</title>
        <authorList>
            <person name="Goeker M."/>
        </authorList>
    </citation>
    <scope>NUCLEOTIDE SEQUENCE [LARGE SCALE GENOMIC DNA]</scope>
    <source>
        <strain evidence="2 3">DSM 44717</strain>
    </source>
</reference>
<dbReference type="RefSeq" id="WP_110041376.1">
    <property type="nucleotide sequence ID" value="NZ_QGTL01000018.1"/>
</dbReference>
<accession>A0A317N2S8</accession>
<sequence>MTTLPTEAEAARFWALIETAWERTGYAEARRALLDGEFDHALLGRFIDALRSLSTDLTSAELTALDRVAERALYEIDRADIQAVTDGSDDGFLYARGFIVAMGREHYDTVRADPEVAVPDAECEELCYFFAHLHDKLYGGFPETGSDISRETASNPAGWH</sequence>
<evidence type="ECO:0000313" key="3">
    <source>
        <dbReference type="Proteomes" id="UP000246410"/>
    </source>
</evidence>
<dbReference type="Pfam" id="PF14024">
    <property type="entry name" value="DUF4240"/>
    <property type="match status" value="1"/>
</dbReference>
<dbReference type="Proteomes" id="UP000246410">
    <property type="component" value="Unassembled WGS sequence"/>
</dbReference>
<dbReference type="EMBL" id="QGTL01000018">
    <property type="protein sequence ID" value="PWV67873.1"/>
    <property type="molecule type" value="Genomic_DNA"/>
</dbReference>
<name>A0A317N2S8_9NOCA</name>
<feature type="domain" description="DUF4240" evidence="1">
    <location>
        <begin position="11"/>
        <end position="118"/>
    </location>
</feature>
<dbReference type="InterPro" id="IPR025334">
    <property type="entry name" value="DUF4240"/>
</dbReference>
<protein>
    <submittedName>
        <fullName evidence="2">Uncharacterized protein DUF4240</fullName>
    </submittedName>
</protein>
<proteinExistence type="predicted"/>